<keyword evidence="3" id="KW-1185">Reference proteome</keyword>
<dbReference type="EMBL" id="JAAAIN010001363">
    <property type="protein sequence ID" value="KAG0303836.1"/>
    <property type="molecule type" value="Genomic_DNA"/>
</dbReference>
<sequence>MRFTAAASILALVSTTVLAASNPWKNLGGDFVLIGPAYNATVKAGDVIPLEYAFYTIKMVANPAPGANNTAPGVNNTAPGTNSTLPPLSTGTVTLTTLTWIGKTGNQTVDVAWDNGRNTGYSVACQVADVCTGKYYPKRVDITVPATSYASNYTLVIGYTLNYISELKKAYVFPFNVVDASANVTSPVATIPDAPVVKVTLPVYAPPSSSGLVNKASTAVIGATMVLASAMLLL</sequence>
<accession>A0A9P6UJ24</accession>
<organism evidence="2 3">
    <name type="scientific">Linnemannia gamsii</name>
    <dbReference type="NCBI Taxonomy" id="64522"/>
    <lineage>
        <taxon>Eukaryota</taxon>
        <taxon>Fungi</taxon>
        <taxon>Fungi incertae sedis</taxon>
        <taxon>Mucoromycota</taxon>
        <taxon>Mortierellomycotina</taxon>
        <taxon>Mortierellomycetes</taxon>
        <taxon>Mortierellales</taxon>
        <taxon>Mortierellaceae</taxon>
        <taxon>Linnemannia</taxon>
    </lineage>
</organism>
<dbReference type="AlphaFoldDB" id="A0A9P6UJ24"/>
<proteinExistence type="predicted"/>
<evidence type="ECO:0000313" key="2">
    <source>
        <dbReference type="EMBL" id="KAG0303836.1"/>
    </source>
</evidence>
<gene>
    <name evidence="2" type="ORF">BGZ97_001731</name>
</gene>
<name>A0A9P6UJ24_9FUNG</name>
<evidence type="ECO:0000313" key="3">
    <source>
        <dbReference type="Proteomes" id="UP000823405"/>
    </source>
</evidence>
<dbReference type="Proteomes" id="UP000823405">
    <property type="component" value="Unassembled WGS sequence"/>
</dbReference>
<reference evidence="2" key="1">
    <citation type="journal article" date="2020" name="Fungal Divers.">
        <title>Resolving the Mortierellaceae phylogeny through synthesis of multi-gene phylogenetics and phylogenomics.</title>
        <authorList>
            <person name="Vandepol N."/>
            <person name="Liber J."/>
            <person name="Desiro A."/>
            <person name="Na H."/>
            <person name="Kennedy M."/>
            <person name="Barry K."/>
            <person name="Grigoriev I.V."/>
            <person name="Miller A.N."/>
            <person name="O'Donnell K."/>
            <person name="Stajich J.E."/>
            <person name="Bonito G."/>
        </authorList>
    </citation>
    <scope>NUCLEOTIDE SEQUENCE</scope>
    <source>
        <strain evidence="2">NVP60</strain>
    </source>
</reference>
<dbReference type="OrthoDB" id="2394782at2759"/>
<keyword evidence="1" id="KW-0732">Signal</keyword>
<evidence type="ECO:0000256" key="1">
    <source>
        <dbReference type="SAM" id="SignalP"/>
    </source>
</evidence>
<comment type="caution">
    <text evidence="2">The sequence shown here is derived from an EMBL/GenBank/DDBJ whole genome shotgun (WGS) entry which is preliminary data.</text>
</comment>
<protein>
    <submittedName>
        <fullName evidence="2">Uncharacterized protein</fullName>
    </submittedName>
</protein>
<feature type="signal peptide" evidence="1">
    <location>
        <begin position="1"/>
        <end position="19"/>
    </location>
</feature>
<feature type="chain" id="PRO_5040486107" evidence="1">
    <location>
        <begin position="20"/>
        <end position="234"/>
    </location>
</feature>